<dbReference type="GO" id="GO:0043709">
    <property type="term" value="P:cell adhesion involved in single-species biofilm formation"/>
    <property type="evidence" value="ECO:0007669"/>
    <property type="project" value="TreeGrafter"/>
</dbReference>
<dbReference type="Pfam" id="PF00990">
    <property type="entry name" value="GGDEF"/>
    <property type="match status" value="1"/>
</dbReference>
<dbReference type="InterPro" id="IPR029016">
    <property type="entry name" value="GAF-like_dom_sf"/>
</dbReference>
<dbReference type="Gene3D" id="3.30.450.40">
    <property type="match status" value="1"/>
</dbReference>
<evidence type="ECO:0000256" key="2">
    <source>
        <dbReference type="ARBA" id="ARBA00022777"/>
    </source>
</evidence>
<dbReference type="Pfam" id="PF01590">
    <property type="entry name" value="GAF"/>
    <property type="match status" value="1"/>
</dbReference>
<keyword evidence="2" id="KW-0418">Kinase</keyword>
<comment type="caution">
    <text evidence="5">The sequence shown here is derived from an EMBL/GenBank/DDBJ whole genome shotgun (WGS) entry which is preliminary data.</text>
</comment>
<dbReference type="GO" id="GO:0016301">
    <property type="term" value="F:kinase activity"/>
    <property type="evidence" value="ECO:0007669"/>
    <property type="project" value="UniProtKB-KW"/>
</dbReference>
<evidence type="ECO:0000313" key="5">
    <source>
        <dbReference type="EMBL" id="HHS62385.1"/>
    </source>
</evidence>
<dbReference type="EMBL" id="DTHJ01000047">
    <property type="protein sequence ID" value="HHS62385.1"/>
    <property type="molecule type" value="Genomic_DNA"/>
</dbReference>
<evidence type="ECO:0000256" key="3">
    <source>
        <dbReference type="SAM" id="Coils"/>
    </source>
</evidence>
<dbReference type="InterPro" id="IPR043128">
    <property type="entry name" value="Rev_trsase/Diguanyl_cyclase"/>
</dbReference>
<dbReference type="SMART" id="SM00267">
    <property type="entry name" value="GGDEF"/>
    <property type="match status" value="1"/>
</dbReference>
<proteinExistence type="predicted"/>
<dbReference type="GO" id="GO:0005886">
    <property type="term" value="C:plasma membrane"/>
    <property type="evidence" value="ECO:0007669"/>
    <property type="project" value="TreeGrafter"/>
</dbReference>
<dbReference type="InterPro" id="IPR011006">
    <property type="entry name" value="CheY-like_superfamily"/>
</dbReference>
<dbReference type="CDD" id="cd01949">
    <property type="entry name" value="GGDEF"/>
    <property type="match status" value="1"/>
</dbReference>
<dbReference type="AlphaFoldDB" id="A0A7C6EJ50"/>
<dbReference type="PANTHER" id="PTHR45138">
    <property type="entry name" value="REGULATORY COMPONENTS OF SENSORY TRANSDUCTION SYSTEM"/>
    <property type="match status" value="1"/>
</dbReference>
<feature type="domain" description="GGDEF" evidence="4">
    <location>
        <begin position="331"/>
        <end position="463"/>
    </location>
</feature>
<protein>
    <submittedName>
        <fullName evidence="5">Sensor domain-containing diguanylate cyclase</fullName>
    </submittedName>
</protein>
<dbReference type="SMART" id="SM00065">
    <property type="entry name" value="GAF"/>
    <property type="match status" value="1"/>
</dbReference>
<keyword evidence="1" id="KW-0808">Transferase</keyword>
<dbReference type="Gene3D" id="3.40.50.2300">
    <property type="match status" value="1"/>
</dbReference>
<evidence type="ECO:0000256" key="1">
    <source>
        <dbReference type="ARBA" id="ARBA00022679"/>
    </source>
</evidence>
<organism evidence="5">
    <name type="scientific">candidate division WOR-3 bacterium</name>
    <dbReference type="NCBI Taxonomy" id="2052148"/>
    <lineage>
        <taxon>Bacteria</taxon>
        <taxon>Bacteria division WOR-3</taxon>
    </lineage>
</organism>
<dbReference type="SUPFAM" id="SSF55781">
    <property type="entry name" value="GAF domain-like"/>
    <property type="match status" value="1"/>
</dbReference>
<dbReference type="InterPro" id="IPR029787">
    <property type="entry name" value="Nucleotide_cyclase"/>
</dbReference>
<keyword evidence="3" id="KW-0175">Coiled coil</keyword>
<reference evidence="5" key="1">
    <citation type="journal article" date="2020" name="mSystems">
        <title>Genome- and Community-Level Interaction Insights into Carbon Utilization and Element Cycling Functions of Hydrothermarchaeota in Hydrothermal Sediment.</title>
        <authorList>
            <person name="Zhou Z."/>
            <person name="Liu Y."/>
            <person name="Xu W."/>
            <person name="Pan J."/>
            <person name="Luo Z.H."/>
            <person name="Li M."/>
        </authorList>
    </citation>
    <scope>NUCLEOTIDE SEQUENCE [LARGE SCALE GENOMIC DNA]</scope>
    <source>
        <strain evidence="5">SpSt-783</strain>
    </source>
</reference>
<name>A0A7C6EJ50_UNCW3</name>
<dbReference type="InterPro" id="IPR003018">
    <property type="entry name" value="GAF"/>
</dbReference>
<evidence type="ECO:0000259" key="4">
    <source>
        <dbReference type="PROSITE" id="PS50887"/>
    </source>
</evidence>
<dbReference type="GO" id="GO:1902201">
    <property type="term" value="P:negative regulation of bacterial-type flagellum-dependent cell motility"/>
    <property type="evidence" value="ECO:0007669"/>
    <property type="project" value="TreeGrafter"/>
</dbReference>
<dbReference type="InterPro" id="IPR050469">
    <property type="entry name" value="Diguanylate_Cyclase"/>
</dbReference>
<dbReference type="Gene3D" id="3.30.70.270">
    <property type="match status" value="1"/>
</dbReference>
<accession>A0A7C6EJ50</accession>
<sequence>MKILLYQPNPADKEKIFRYLKKLELEVVFAKKPSAIIPIIKKDKVDIIILNIDARKIIKTLDELNTNTPVILTIPVSDRLKYEHIIMPDTIGIIKTPYTFNNLKKLIKKAIKRREQYLANLKTVESLKRKIKEMETLNEIVRAINSSLEPKEILKIIMEKTADFIRAEGWSILLIDKERQELVFEAAAGEAGEKLIGMRLKINQGVAGWVARTGKSLIVEDVSKDPRFYDGVDKKTKFTTKSILCVPMKSRDEIIGVVEVINKIGGEPFTRDDLEIFENLVQHITIALRNAQIYRKMEETSITDDLTKLYNTRYCNYVLDELIKQRLSTRAKISLIFFDVDFFKLVDDNYGHLVGSETLKLIGERARAVIRERDIAVRYGGDEYIIVLPDTDKPTAAIIAERIRKTIEEKPFPAQDGKYFNVTVTLGVATFPEDALSRDELIGRADKAMYQGKMTGRNKVVVI</sequence>
<dbReference type="NCBIfam" id="TIGR00254">
    <property type="entry name" value="GGDEF"/>
    <property type="match status" value="1"/>
</dbReference>
<dbReference type="SUPFAM" id="SSF52172">
    <property type="entry name" value="CheY-like"/>
    <property type="match status" value="1"/>
</dbReference>
<dbReference type="GO" id="GO:0052621">
    <property type="term" value="F:diguanylate cyclase activity"/>
    <property type="evidence" value="ECO:0007669"/>
    <property type="project" value="TreeGrafter"/>
</dbReference>
<dbReference type="PROSITE" id="PS50887">
    <property type="entry name" value="GGDEF"/>
    <property type="match status" value="1"/>
</dbReference>
<feature type="coiled-coil region" evidence="3">
    <location>
        <begin position="100"/>
        <end position="144"/>
    </location>
</feature>
<dbReference type="FunFam" id="3.30.70.270:FF:000001">
    <property type="entry name" value="Diguanylate cyclase domain protein"/>
    <property type="match status" value="1"/>
</dbReference>
<dbReference type="InterPro" id="IPR000160">
    <property type="entry name" value="GGDEF_dom"/>
</dbReference>
<dbReference type="PANTHER" id="PTHR45138:SF9">
    <property type="entry name" value="DIGUANYLATE CYCLASE DGCM-RELATED"/>
    <property type="match status" value="1"/>
</dbReference>
<dbReference type="SUPFAM" id="SSF55073">
    <property type="entry name" value="Nucleotide cyclase"/>
    <property type="match status" value="1"/>
</dbReference>
<gene>
    <name evidence="5" type="ORF">ENV70_02045</name>
</gene>